<gene>
    <name evidence="1" type="ORF">PIB30_071420</name>
</gene>
<evidence type="ECO:0000313" key="2">
    <source>
        <dbReference type="Proteomes" id="UP001341840"/>
    </source>
</evidence>
<reference evidence="1 2" key="1">
    <citation type="journal article" date="2023" name="Plants (Basel)">
        <title>Bridging the Gap: Combining Genomics and Transcriptomics Approaches to Understand Stylosanthes scabra, an Orphan Legume from the Brazilian Caatinga.</title>
        <authorList>
            <person name="Ferreira-Neto J.R.C."/>
            <person name="da Silva M.D."/>
            <person name="Binneck E."/>
            <person name="de Melo N.F."/>
            <person name="da Silva R.H."/>
            <person name="de Melo A.L.T.M."/>
            <person name="Pandolfi V."/>
            <person name="Bustamante F.O."/>
            <person name="Brasileiro-Vidal A.C."/>
            <person name="Benko-Iseppon A.M."/>
        </authorList>
    </citation>
    <scope>NUCLEOTIDE SEQUENCE [LARGE SCALE GENOMIC DNA]</scope>
    <source>
        <tissue evidence="1">Leaves</tissue>
    </source>
</reference>
<dbReference type="Proteomes" id="UP001341840">
    <property type="component" value="Unassembled WGS sequence"/>
</dbReference>
<organism evidence="1 2">
    <name type="scientific">Stylosanthes scabra</name>
    <dbReference type="NCBI Taxonomy" id="79078"/>
    <lineage>
        <taxon>Eukaryota</taxon>
        <taxon>Viridiplantae</taxon>
        <taxon>Streptophyta</taxon>
        <taxon>Embryophyta</taxon>
        <taxon>Tracheophyta</taxon>
        <taxon>Spermatophyta</taxon>
        <taxon>Magnoliopsida</taxon>
        <taxon>eudicotyledons</taxon>
        <taxon>Gunneridae</taxon>
        <taxon>Pentapetalae</taxon>
        <taxon>rosids</taxon>
        <taxon>fabids</taxon>
        <taxon>Fabales</taxon>
        <taxon>Fabaceae</taxon>
        <taxon>Papilionoideae</taxon>
        <taxon>50 kb inversion clade</taxon>
        <taxon>dalbergioids sensu lato</taxon>
        <taxon>Dalbergieae</taxon>
        <taxon>Pterocarpus clade</taxon>
        <taxon>Stylosanthes</taxon>
    </lineage>
</organism>
<protein>
    <submittedName>
        <fullName evidence="1">Uncharacterized protein</fullName>
    </submittedName>
</protein>
<accession>A0ABU6QND0</accession>
<comment type="caution">
    <text evidence="1">The sequence shown here is derived from an EMBL/GenBank/DDBJ whole genome shotgun (WGS) entry which is preliminary data.</text>
</comment>
<proteinExistence type="predicted"/>
<evidence type="ECO:0000313" key="1">
    <source>
        <dbReference type="EMBL" id="MED6113507.1"/>
    </source>
</evidence>
<keyword evidence="2" id="KW-1185">Reference proteome</keyword>
<sequence length="184" mass="21274">MMLMYHHSNILDDIASSMKNFSLRVADLENWYNNIKSDITILQVAVLNNGDNQTVPKERSQEHVDKGKKVTEDNLPLEEDTDILLGGSDPEDTGTLVNAKKLCEINIIDLNEEIIAQSGNVNFTRTYLRTKAKKKQLELGIRRYRTKITSQVRILYRDERGVDQRLQKDPGYYREKLDVCFQLN</sequence>
<name>A0ABU6QND0_9FABA</name>
<dbReference type="EMBL" id="JASCZI010000825">
    <property type="protein sequence ID" value="MED6113507.1"/>
    <property type="molecule type" value="Genomic_DNA"/>
</dbReference>